<dbReference type="PIRSF" id="PIRSF000390">
    <property type="entry name" value="PLP_StrS"/>
    <property type="match status" value="1"/>
</dbReference>
<proteinExistence type="inferred from homology"/>
<organism evidence="4 5">
    <name type="scientific">Kistimonas scapharcae</name>
    <dbReference type="NCBI Taxonomy" id="1036133"/>
    <lineage>
        <taxon>Bacteria</taxon>
        <taxon>Pseudomonadati</taxon>
        <taxon>Pseudomonadota</taxon>
        <taxon>Gammaproteobacteria</taxon>
        <taxon>Oceanospirillales</taxon>
        <taxon>Endozoicomonadaceae</taxon>
        <taxon>Kistimonas</taxon>
    </lineage>
</organism>
<keyword evidence="5" id="KW-1185">Reference proteome</keyword>
<dbReference type="RefSeq" id="WP_345199033.1">
    <property type="nucleotide sequence ID" value="NZ_BAABFL010000476.1"/>
</dbReference>
<sequence>MIPFLDLKAINHQYQQALKEAAARVIDSGWYILGEEVAQFENEFAAYCGTEYCIGVANGLDALTLILRAWIEQGQLTEGDEVIVPANTYIASILAITENRLKPVLVEPDPETFNLDPTLIERHINEKTRAILTVHLYGQITVIDTIMSIARKHNLKVIEDCAQAHGACYQGKKAGNIGDAAGFSFYPGKNLGALGDAGAITTSDPQLAETLRALRNYGSLEKYKNIHQGVNSRLDEMQAALLRVKLRYLDMETEVRRSIAEYYSQNIANPVVQSPIAQVRESHVWHLYVIRTELRDRLAAYLQKQGIQTVIHYPIPPHKQAAYIDLNSMKLPISEKLHNEVLSLPMSPVLSASDIDRVVDAVNVFQ</sequence>
<protein>
    <submittedName>
        <fullName evidence="4">DegT/DnrJ/EryC1/StrS family aminotransferase</fullName>
    </submittedName>
</protein>
<evidence type="ECO:0000256" key="1">
    <source>
        <dbReference type="ARBA" id="ARBA00022898"/>
    </source>
</evidence>
<dbReference type="Gene3D" id="3.40.640.10">
    <property type="entry name" value="Type I PLP-dependent aspartate aminotransferase-like (Major domain)"/>
    <property type="match status" value="1"/>
</dbReference>
<comment type="similarity">
    <text evidence="2 3">Belongs to the DegT/DnrJ/EryC1 family.</text>
</comment>
<dbReference type="InterPro" id="IPR000653">
    <property type="entry name" value="DegT/StrS_aminotransferase"/>
</dbReference>
<dbReference type="SUPFAM" id="SSF53383">
    <property type="entry name" value="PLP-dependent transferases"/>
    <property type="match status" value="1"/>
</dbReference>
<dbReference type="PANTHER" id="PTHR30244:SF36">
    <property type="entry name" value="3-OXO-GLUCOSE-6-PHOSPHATE:GLUTAMATE AMINOTRANSFERASE"/>
    <property type="match status" value="1"/>
</dbReference>
<evidence type="ECO:0000256" key="2">
    <source>
        <dbReference type="ARBA" id="ARBA00037999"/>
    </source>
</evidence>
<evidence type="ECO:0000256" key="3">
    <source>
        <dbReference type="RuleBase" id="RU004508"/>
    </source>
</evidence>
<accession>A0ABP8V917</accession>
<dbReference type="CDD" id="cd00616">
    <property type="entry name" value="AHBA_syn"/>
    <property type="match status" value="1"/>
</dbReference>
<dbReference type="Gene3D" id="3.90.1150.10">
    <property type="entry name" value="Aspartate Aminotransferase, domain 1"/>
    <property type="match status" value="1"/>
</dbReference>
<dbReference type="InterPro" id="IPR015424">
    <property type="entry name" value="PyrdxlP-dep_Trfase"/>
</dbReference>
<evidence type="ECO:0000313" key="4">
    <source>
        <dbReference type="EMBL" id="GAA4652464.1"/>
    </source>
</evidence>
<dbReference type="EMBL" id="BAABFL010000476">
    <property type="protein sequence ID" value="GAA4652464.1"/>
    <property type="molecule type" value="Genomic_DNA"/>
</dbReference>
<dbReference type="InterPro" id="IPR015422">
    <property type="entry name" value="PyrdxlP-dep_Trfase_small"/>
</dbReference>
<dbReference type="Pfam" id="PF01041">
    <property type="entry name" value="DegT_DnrJ_EryC1"/>
    <property type="match status" value="1"/>
</dbReference>
<name>A0ABP8V917_9GAMM</name>
<dbReference type="GO" id="GO:0008483">
    <property type="term" value="F:transaminase activity"/>
    <property type="evidence" value="ECO:0007669"/>
    <property type="project" value="UniProtKB-KW"/>
</dbReference>
<keyword evidence="4" id="KW-0808">Transferase</keyword>
<dbReference type="Proteomes" id="UP001500604">
    <property type="component" value="Unassembled WGS sequence"/>
</dbReference>
<gene>
    <name evidence="4" type="ORF">GCM10023116_47480</name>
</gene>
<comment type="caution">
    <text evidence="4">The sequence shown here is derived from an EMBL/GenBank/DDBJ whole genome shotgun (WGS) entry which is preliminary data.</text>
</comment>
<keyword evidence="1 3" id="KW-0663">Pyridoxal phosphate</keyword>
<reference evidence="5" key="1">
    <citation type="journal article" date="2019" name="Int. J. Syst. Evol. Microbiol.">
        <title>The Global Catalogue of Microorganisms (GCM) 10K type strain sequencing project: providing services to taxonomists for standard genome sequencing and annotation.</title>
        <authorList>
            <consortium name="The Broad Institute Genomics Platform"/>
            <consortium name="The Broad Institute Genome Sequencing Center for Infectious Disease"/>
            <person name="Wu L."/>
            <person name="Ma J."/>
        </authorList>
    </citation>
    <scope>NUCLEOTIDE SEQUENCE [LARGE SCALE GENOMIC DNA]</scope>
    <source>
        <strain evidence="5">JCM 17805</strain>
    </source>
</reference>
<dbReference type="InterPro" id="IPR015421">
    <property type="entry name" value="PyrdxlP-dep_Trfase_major"/>
</dbReference>
<dbReference type="PANTHER" id="PTHR30244">
    <property type="entry name" value="TRANSAMINASE"/>
    <property type="match status" value="1"/>
</dbReference>
<keyword evidence="4" id="KW-0032">Aminotransferase</keyword>
<evidence type="ECO:0000313" key="5">
    <source>
        <dbReference type="Proteomes" id="UP001500604"/>
    </source>
</evidence>